<gene>
    <name evidence="9" type="ORF">BZG02_12840</name>
</gene>
<feature type="domain" description="ABC3 transporter permease C-terminal" evidence="7">
    <location>
        <begin position="272"/>
        <end position="384"/>
    </location>
</feature>
<dbReference type="Pfam" id="PF02687">
    <property type="entry name" value="FtsX"/>
    <property type="match status" value="2"/>
</dbReference>
<dbReference type="GO" id="GO:0005886">
    <property type="term" value="C:plasma membrane"/>
    <property type="evidence" value="ECO:0007669"/>
    <property type="project" value="UniProtKB-SubCell"/>
</dbReference>
<dbReference type="Proteomes" id="UP000233535">
    <property type="component" value="Unassembled WGS sequence"/>
</dbReference>
<evidence type="ECO:0000256" key="6">
    <source>
        <dbReference type="SAM" id="Phobius"/>
    </source>
</evidence>
<feature type="transmembrane region" description="Helical" evidence="6">
    <location>
        <begin position="363"/>
        <end position="384"/>
    </location>
</feature>
<feature type="domain" description="ABC3 transporter permease C-terminal" evidence="7">
    <location>
        <begin position="653"/>
        <end position="763"/>
    </location>
</feature>
<dbReference type="PANTHER" id="PTHR30572:SF18">
    <property type="entry name" value="ABC-TYPE MACROLIDE FAMILY EXPORT SYSTEM PERMEASE COMPONENT 2"/>
    <property type="match status" value="1"/>
</dbReference>
<comment type="caution">
    <text evidence="9">The sequence shown here is derived from an EMBL/GenBank/DDBJ whole genome shotgun (WGS) entry which is preliminary data.</text>
</comment>
<evidence type="ECO:0000313" key="10">
    <source>
        <dbReference type="Proteomes" id="UP000233535"/>
    </source>
</evidence>
<feature type="transmembrane region" description="Helical" evidence="6">
    <location>
        <begin position="699"/>
        <end position="719"/>
    </location>
</feature>
<feature type="transmembrane region" description="Helical" evidence="6">
    <location>
        <begin position="12"/>
        <end position="36"/>
    </location>
</feature>
<evidence type="ECO:0000256" key="1">
    <source>
        <dbReference type="ARBA" id="ARBA00004651"/>
    </source>
</evidence>
<reference evidence="9 10" key="1">
    <citation type="journal article" date="2017" name="Front. Microbiol.">
        <title>Labilibaculum manganireducens gen. nov., sp. nov. and Labilibaculum filiforme sp. nov., Novel Bacteroidetes Isolated from Subsurface Sediments of the Baltic Sea.</title>
        <authorList>
            <person name="Vandieken V."/>
            <person name="Marshall I.P."/>
            <person name="Niemann H."/>
            <person name="Engelen B."/>
            <person name="Cypionka H."/>
        </authorList>
    </citation>
    <scope>NUCLEOTIDE SEQUENCE [LARGE SCALE GENOMIC DNA]</scope>
    <source>
        <strain evidence="9 10">59.16B</strain>
    </source>
</reference>
<keyword evidence="10" id="KW-1185">Reference proteome</keyword>
<dbReference type="InterPro" id="IPR050250">
    <property type="entry name" value="Macrolide_Exporter_MacB"/>
</dbReference>
<dbReference type="PANTHER" id="PTHR30572">
    <property type="entry name" value="MEMBRANE COMPONENT OF TRANSPORTER-RELATED"/>
    <property type="match status" value="1"/>
</dbReference>
<keyword evidence="5 6" id="KW-0472">Membrane</keyword>
<evidence type="ECO:0000259" key="8">
    <source>
        <dbReference type="Pfam" id="PF12704"/>
    </source>
</evidence>
<evidence type="ECO:0000256" key="4">
    <source>
        <dbReference type="ARBA" id="ARBA00022989"/>
    </source>
</evidence>
<proteinExistence type="predicted"/>
<evidence type="ECO:0000256" key="5">
    <source>
        <dbReference type="ARBA" id="ARBA00023136"/>
    </source>
</evidence>
<feature type="transmembrane region" description="Helical" evidence="6">
    <location>
        <begin position="404"/>
        <end position="428"/>
    </location>
</feature>
<dbReference type="InterPro" id="IPR025857">
    <property type="entry name" value="MacB_PCD"/>
</dbReference>
<organism evidence="9 10">
    <name type="scientific">Labilibaculum filiforme</name>
    <dbReference type="NCBI Taxonomy" id="1940526"/>
    <lineage>
        <taxon>Bacteria</taxon>
        <taxon>Pseudomonadati</taxon>
        <taxon>Bacteroidota</taxon>
        <taxon>Bacteroidia</taxon>
        <taxon>Marinilabiliales</taxon>
        <taxon>Marinifilaceae</taxon>
        <taxon>Labilibaculum</taxon>
    </lineage>
</organism>
<dbReference type="RefSeq" id="WP_101261842.1">
    <property type="nucleotide sequence ID" value="NZ_MVDD01000008.1"/>
</dbReference>
<keyword evidence="3 6" id="KW-0812">Transmembrane</keyword>
<keyword evidence="4 6" id="KW-1133">Transmembrane helix</keyword>
<evidence type="ECO:0000256" key="2">
    <source>
        <dbReference type="ARBA" id="ARBA00022475"/>
    </source>
</evidence>
<dbReference type="InterPro" id="IPR003838">
    <property type="entry name" value="ABC3_permease_C"/>
</dbReference>
<name>A0A2N3HX44_9BACT</name>
<dbReference type="AlphaFoldDB" id="A0A2N3HX44"/>
<feature type="domain" description="MacB-like periplasmic core" evidence="8">
    <location>
        <begin position="20"/>
        <end position="221"/>
    </location>
</feature>
<feature type="transmembrane region" description="Helical" evidence="6">
    <location>
        <begin position="267"/>
        <end position="288"/>
    </location>
</feature>
<feature type="transmembrane region" description="Helical" evidence="6">
    <location>
        <begin position="321"/>
        <end position="343"/>
    </location>
</feature>
<sequence>MKTILRSILRDKLSSGVIFISLITGLACINLIALFINYELNTDSFHADSKQIYTLQADHPFGEGKIYQCRFGSAEYMKDNFTEIVDFCRISTSGSSKLIVNNDVYFDKPRIMASSENFFSFFSFELLANNRKTVLKTPNSLVISDVLAQKYFGYNDAIGQSICFLKDGNKEDMIVTGVFKKPIQNTQFNFDIVRALGKEEMDTYCCVRLKRGASVSEVEKIFKANQAFIPIIYADTPGTHYLKPFRDTYFDTTEKSGIWQSRNKGELWIAFVVAFLIFVIASFNYFGLSRNKLIERSKEFTIRRINGGSKFRLLQVFMSEASFLIGVSFLGSLFLMMWIAPFFNKLVKTHITRELLFQMDQILLLSSVCILLFIITLLFTFYRIQSKLKSNFTGLEKTIKSKRINLPIFSILQLATTVILIICSFFILKQIHFISDKPIGLDKSVIEVRLPVQYAKQVSILRDELKKNPFINDVSIATASPVLEHYIVFLEYQKNGIQHKYTPAIFEGDDRYINTLGIKLSRGTAFSGNPVADKKKCLINESLADRFPEINLIGRSIPGGVKDQIVIGIVKDFHYSSLKSVVQPAMIKYKNTGFHLLVKPIDERQAQTQEAIFQAWNKFIPDYPLNIESIGDRFEWYHRENNNYVKLLGACCIISILLSMISLFANSYKTTRYRTKEIGIRKVNGAKTYEIIKMLNKEFAKWVTIAFIIACPIAYYAMSKWLENFAYKTELSWWIFALSGIIALGIALLTVSFQSWRAATRNPVESLRYE</sequence>
<accession>A0A2N3HX44</accession>
<keyword evidence="2" id="KW-1003">Cell membrane</keyword>
<evidence type="ECO:0000256" key="3">
    <source>
        <dbReference type="ARBA" id="ARBA00022692"/>
    </source>
</evidence>
<dbReference type="EMBL" id="MVDD01000008">
    <property type="protein sequence ID" value="PKQ62598.1"/>
    <property type="molecule type" value="Genomic_DNA"/>
</dbReference>
<evidence type="ECO:0000313" key="9">
    <source>
        <dbReference type="EMBL" id="PKQ62598.1"/>
    </source>
</evidence>
<dbReference type="Pfam" id="PF12704">
    <property type="entry name" value="MacB_PCD"/>
    <property type="match status" value="1"/>
</dbReference>
<dbReference type="OrthoDB" id="1385996at2"/>
<feature type="transmembrane region" description="Helical" evidence="6">
    <location>
        <begin position="647"/>
        <end position="666"/>
    </location>
</feature>
<dbReference type="GO" id="GO:0022857">
    <property type="term" value="F:transmembrane transporter activity"/>
    <property type="evidence" value="ECO:0007669"/>
    <property type="project" value="TreeGrafter"/>
</dbReference>
<dbReference type="PROSITE" id="PS51257">
    <property type="entry name" value="PROKAR_LIPOPROTEIN"/>
    <property type="match status" value="1"/>
</dbReference>
<protein>
    <submittedName>
        <fullName evidence="9">Uncharacterized protein</fullName>
    </submittedName>
</protein>
<evidence type="ECO:0000259" key="7">
    <source>
        <dbReference type="Pfam" id="PF02687"/>
    </source>
</evidence>
<comment type="subcellular location">
    <subcellularLocation>
        <location evidence="1">Cell membrane</location>
        <topology evidence="1">Multi-pass membrane protein</topology>
    </subcellularLocation>
</comment>
<feature type="transmembrane region" description="Helical" evidence="6">
    <location>
        <begin position="731"/>
        <end position="751"/>
    </location>
</feature>